<evidence type="ECO:0000256" key="1">
    <source>
        <dbReference type="ARBA" id="ARBA00004370"/>
    </source>
</evidence>
<proteinExistence type="inferred from homology"/>
<evidence type="ECO:0000259" key="4">
    <source>
        <dbReference type="Pfam" id="PF01757"/>
    </source>
</evidence>
<dbReference type="OrthoDB" id="290051at2"/>
<feature type="transmembrane region" description="Helical" evidence="3">
    <location>
        <begin position="50"/>
        <end position="70"/>
    </location>
</feature>
<gene>
    <name evidence="5" type="ORF">BN1048_01462</name>
</gene>
<comment type="subcellular location">
    <subcellularLocation>
        <location evidence="1">Membrane</location>
    </subcellularLocation>
</comment>
<evidence type="ECO:0000313" key="6">
    <source>
        <dbReference type="Proteomes" id="UP000044136"/>
    </source>
</evidence>
<feature type="transmembrane region" description="Helical" evidence="3">
    <location>
        <begin position="82"/>
        <end position="101"/>
    </location>
</feature>
<dbReference type="Pfam" id="PF01757">
    <property type="entry name" value="Acyl_transf_3"/>
    <property type="match status" value="1"/>
</dbReference>
<comment type="similarity">
    <text evidence="2">Belongs to the acyltransferase 3 family.</text>
</comment>
<organism evidence="5 6">
    <name type="scientific">Jeotgalicoccus saudimassiliensis</name>
    <dbReference type="NCBI Taxonomy" id="1461582"/>
    <lineage>
        <taxon>Bacteria</taxon>
        <taxon>Bacillati</taxon>
        <taxon>Bacillota</taxon>
        <taxon>Bacilli</taxon>
        <taxon>Bacillales</taxon>
        <taxon>Staphylococcaceae</taxon>
        <taxon>Jeotgalicoccus</taxon>
    </lineage>
</organism>
<dbReference type="RefSeq" id="WP_035809837.1">
    <property type="nucleotide sequence ID" value="NZ_CCSE01000001.1"/>
</dbReference>
<feature type="transmembrane region" description="Helical" evidence="3">
    <location>
        <begin position="298"/>
        <end position="318"/>
    </location>
</feature>
<keyword evidence="3" id="KW-0472">Membrane</keyword>
<keyword evidence="3" id="KW-0812">Transmembrane</keyword>
<dbReference type="GO" id="GO:0016747">
    <property type="term" value="F:acyltransferase activity, transferring groups other than amino-acyl groups"/>
    <property type="evidence" value="ECO:0007669"/>
    <property type="project" value="InterPro"/>
</dbReference>
<keyword evidence="3" id="KW-1133">Transmembrane helix</keyword>
<feature type="transmembrane region" description="Helical" evidence="3">
    <location>
        <begin position="264"/>
        <end position="286"/>
    </location>
</feature>
<dbReference type="HOGENOM" id="CLU_005679_2_3_9"/>
<protein>
    <submittedName>
        <fullName evidence="5">Acyltransferase family protein</fullName>
    </submittedName>
</protein>
<feature type="transmembrane region" description="Helical" evidence="3">
    <location>
        <begin position="133"/>
        <end position="153"/>
    </location>
</feature>
<keyword evidence="5" id="KW-0808">Transferase</keyword>
<sequence>MAEKKRFAEIDALRGIAAMIVVLYHYIVFYDEKFGHLKENYIDILSFGHYGVQLFFIISGFVIYMSVLKVKSTSDFLTKRAIRLYPTYIFAIVVTALVVGLSSVDTLKTGVIDTFINMTMFQDFFGVKNVDGVYWSLRVELTFYLLMALLLIFNLQKRVMLFTSIWLGTSAIIQITNGIAGTETTALLEKFSMSNYCQMFITGIMFYYIWQHGNHFKYYLMIGASLIYDFSFEGMTNGLFTLFFIAVFFLILNDKMQWLKSNTLVYLGALSFPLYLIHQNIGYVIIQKLESLGFLHEVFLAVPLGISLAVAHIILHYVEKPSHNVLFKLYKERQLAMSNVSR</sequence>
<evidence type="ECO:0000256" key="3">
    <source>
        <dbReference type="SAM" id="Phobius"/>
    </source>
</evidence>
<evidence type="ECO:0000256" key="2">
    <source>
        <dbReference type="ARBA" id="ARBA00007400"/>
    </source>
</evidence>
<evidence type="ECO:0000313" key="5">
    <source>
        <dbReference type="EMBL" id="CEA01706.1"/>
    </source>
</evidence>
<name>A0A078MAN8_9STAP</name>
<dbReference type="EMBL" id="CCSE01000001">
    <property type="protein sequence ID" value="CEA01706.1"/>
    <property type="molecule type" value="Genomic_DNA"/>
</dbReference>
<feature type="domain" description="Acyltransferase 3" evidence="4">
    <location>
        <begin position="8"/>
        <end position="311"/>
    </location>
</feature>
<dbReference type="InterPro" id="IPR002656">
    <property type="entry name" value="Acyl_transf_3_dom"/>
</dbReference>
<dbReference type="Proteomes" id="UP000044136">
    <property type="component" value="Unassembled WGS sequence"/>
</dbReference>
<dbReference type="STRING" id="1461582.BN1048_01462"/>
<accession>A0A078MAN8</accession>
<feature type="transmembrane region" description="Helical" evidence="3">
    <location>
        <begin position="230"/>
        <end position="252"/>
    </location>
</feature>
<reference evidence="5 6" key="1">
    <citation type="submission" date="2014-07" db="EMBL/GenBank/DDBJ databases">
        <authorList>
            <person name="Urmite Genomes Urmite Genomes"/>
        </authorList>
    </citation>
    <scope>NUCLEOTIDE SEQUENCE [LARGE SCALE GENOMIC DNA]</scope>
    <source>
        <strain evidence="5 6">13MG44_air</strain>
    </source>
</reference>
<feature type="transmembrane region" description="Helical" evidence="3">
    <location>
        <begin position="193"/>
        <end position="210"/>
    </location>
</feature>
<dbReference type="AlphaFoldDB" id="A0A078MAN8"/>
<dbReference type="PANTHER" id="PTHR23028">
    <property type="entry name" value="ACETYLTRANSFERASE"/>
    <property type="match status" value="1"/>
</dbReference>
<feature type="transmembrane region" description="Helical" evidence="3">
    <location>
        <begin position="12"/>
        <end position="30"/>
    </location>
</feature>
<keyword evidence="5" id="KW-0012">Acyltransferase</keyword>
<dbReference type="eggNOG" id="COG1835">
    <property type="taxonomic scope" value="Bacteria"/>
</dbReference>
<keyword evidence="6" id="KW-1185">Reference proteome</keyword>
<dbReference type="InterPro" id="IPR050879">
    <property type="entry name" value="Acyltransferase_3"/>
</dbReference>